<dbReference type="EMBL" id="GL945482">
    <property type="protein sequence ID" value="EGN97238.1"/>
    <property type="molecule type" value="Genomic_DNA"/>
</dbReference>
<dbReference type="Pfam" id="PF08284">
    <property type="entry name" value="RVP_2"/>
    <property type="match status" value="1"/>
</dbReference>
<dbReference type="AlphaFoldDB" id="F8Q227"/>
<feature type="non-terminal residue" evidence="1">
    <location>
        <position position="1"/>
    </location>
</feature>
<dbReference type="SUPFAM" id="SSF50630">
    <property type="entry name" value="Acid proteases"/>
    <property type="match status" value="1"/>
</dbReference>
<dbReference type="Gene3D" id="2.40.70.10">
    <property type="entry name" value="Acid Proteases"/>
    <property type="match status" value="1"/>
</dbReference>
<organism evidence="2">
    <name type="scientific">Serpula lacrymans var. lacrymans (strain S7.3)</name>
    <name type="common">Dry rot fungus</name>
    <dbReference type="NCBI Taxonomy" id="936435"/>
    <lineage>
        <taxon>Eukaryota</taxon>
        <taxon>Fungi</taxon>
        <taxon>Dikarya</taxon>
        <taxon>Basidiomycota</taxon>
        <taxon>Agaricomycotina</taxon>
        <taxon>Agaricomycetes</taxon>
        <taxon>Agaricomycetidae</taxon>
        <taxon>Boletales</taxon>
        <taxon>Coniophorineae</taxon>
        <taxon>Serpulaceae</taxon>
        <taxon>Serpula</taxon>
    </lineage>
</organism>
<dbReference type="CDD" id="cd00303">
    <property type="entry name" value="retropepsin_like"/>
    <property type="match status" value="1"/>
</dbReference>
<dbReference type="InParanoid" id="F8Q227"/>
<dbReference type="STRING" id="936435.F8Q227"/>
<dbReference type="InterPro" id="IPR021109">
    <property type="entry name" value="Peptidase_aspartic_dom_sf"/>
</dbReference>
<protein>
    <recommendedName>
        <fullName evidence="3">Retropepsins domain-containing protein</fullName>
    </recommendedName>
</protein>
<proteinExistence type="predicted"/>
<evidence type="ECO:0000313" key="1">
    <source>
        <dbReference type="EMBL" id="EGN97238.1"/>
    </source>
</evidence>
<evidence type="ECO:0008006" key="3">
    <source>
        <dbReference type="Google" id="ProtNLM"/>
    </source>
</evidence>
<keyword evidence="2" id="KW-1185">Reference proteome</keyword>
<dbReference type="HOGENOM" id="CLU_000384_32_5_1"/>
<reference evidence="2" key="1">
    <citation type="journal article" date="2011" name="Science">
        <title>The plant cell wall-decomposing machinery underlies the functional diversity of forest fungi.</title>
        <authorList>
            <person name="Eastwood D.C."/>
            <person name="Floudas D."/>
            <person name="Binder M."/>
            <person name="Majcherczyk A."/>
            <person name="Schneider P."/>
            <person name="Aerts A."/>
            <person name="Asiegbu F.O."/>
            <person name="Baker S.E."/>
            <person name="Barry K."/>
            <person name="Bendiksby M."/>
            <person name="Blumentritt M."/>
            <person name="Coutinho P.M."/>
            <person name="Cullen D."/>
            <person name="de Vries R.P."/>
            <person name="Gathman A."/>
            <person name="Goodell B."/>
            <person name="Henrissat B."/>
            <person name="Ihrmark K."/>
            <person name="Kauserud H."/>
            <person name="Kohler A."/>
            <person name="LaButti K."/>
            <person name="Lapidus A."/>
            <person name="Lavin J.L."/>
            <person name="Lee Y.-H."/>
            <person name="Lindquist E."/>
            <person name="Lilly W."/>
            <person name="Lucas S."/>
            <person name="Morin E."/>
            <person name="Murat C."/>
            <person name="Oguiza J.A."/>
            <person name="Park J."/>
            <person name="Pisabarro A.G."/>
            <person name="Riley R."/>
            <person name="Rosling A."/>
            <person name="Salamov A."/>
            <person name="Schmidt O."/>
            <person name="Schmutz J."/>
            <person name="Skrede I."/>
            <person name="Stenlid J."/>
            <person name="Wiebenga A."/>
            <person name="Xie X."/>
            <person name="Kuees U."/>
            <person name="Hibbett D.S."/>
            <person name="Hoffmeister D."/>
            <person name="Hoegberg N."/>
            <person name="Martin F."/>
            <person name="Grigoriev I.V."/>
            <person name="Watkinson S.C."/>
        </authorList>
    </citation>
    <scope>NUCLEOTIDE SEQUENCE [LARGE SCALE GENOMIC DNA]</scope>
    <source>
        <strain evidence="2">strain S7.3</strain>
    </source>
</reference>
<dbReference type="Proteomes" id="UP000008063">
    <property type="component" value="Unassembled WGS sequence"/>
</dbReference>
<sequence>GTQGNQMNITCRLTTLDTQRSTTIQVLLDSGCTGSCIDSKFVKNQKYQTHKILRPIPVYNADRTLNKDRAIKEFVELKMEIDDHSKRIHFAVTNLGSERMFLGHEWLLKHYSIID</sequence>
<gene>
    <name evidence="1" type="ORF">SERLA73DRAFT_57352</name>
</gene>
<accession>F8Q227</accession>
<dbReference type="OMA" id="SKRIHFA"/>
<evidence type="ECO:0000313" key="2">
    <source>
        <dbReference type="Proteomes" id="UP000008063"/>
    </source>
</evidence>
<name>F8Q227_SERL3</name>